<feature type="transmembrane region" description="Helical" evidence="1">
    <location>
        <begin position="59"/>
        <end position="77"/>
    </location>
</feature>
<protein>
    <submittedName>
        <fullName evidence="3">Peptidoglycan-binding LysM</fullName>
    </submittedName>
</protein>
<dbReference type="InterPro" id="IPR036779">
    <property type="entry name" value="LysM_dom_sf"/>
</dbReference>
<dbReference type="PROSITE" id="PS51782">
    <property type="entry name" value="LYSM"/>
    <property type="match status" value="1"/>
</dbReference>
<dbReference type="AlphaFoldDB" id="C7R3H5"/>
<dbReference type="EMBL" id="CP001706">
    <property type="protein sequence ID" value="ACV08711.1"/>
    <property type="molecule type" value="Genomic_DNA"/>
</dbReference>
<evidence type="ECO:0000259" key="2">
    <source>
        <dbReference type="PROSITE" id="PS51782"/>
    </source>
</evidence>
<dbReference type="eggNOG" id="COG1388">
    <property type="taxonomic scope" value="Bacteria"/>
</dbReference>
<dbReference type="STRING" id="471856.Jden_1055"/>
<dbReference type="RefSeq" id="WP_015771339.1">
    <property type="nucleotide sequence ID" value="NC_013174.1"/>
</dbReference>
<sequence>MSQSVMNAQLIEFPRERVYPGASQQSQASQGVPVPARTPREAYGFLGLGGMRLTRRGRVLVWSLSLTFAVGVGVLLGQTAMADTPHDPQAVTEYVVSGGETLWSIAVAHAPTKDPRDTIDAIKDLNQRLSGALDVGEVLYLPTSS</sequence>
<gene>
    <name evidence="3" type="ordered locus">Jden_1055</name>
</gene>
<dbReference type="InterPro" id="IPR018392">
    <property type="entry name" value="LysM"/>
</dbReference>
<name>C7R3H5_JONDD</name>
<proteinExistence type="predicted"/>
<dbReference type="SUPFAM" id="SSF54106">
    <property type="entry name" value="LysM domain"/>
    <property type="match status" value="1"/>
</dbReference>
<dbReference type="Proteomes" id="UP000000628">
    <property type="component" value="Chromosome"/>
</dbReference>
<evidence type="ECO:0000313" key="4">
    <source>
        <dbReference type="Proteomes" id="UP000000628"/>
    </source>
</evidence>
<evidence type="ECO:0000313" key="3">
    <source>
        <dbReference type="EMBL" id="ACV08711.1"/>
    </source>
</evidence>
<keyword evidence="1" id="KW-1133">Transmembrane helix</keyword>
<dbReference type="Gene3D" id="3.10.350.10">
    <property type="entry name" value="LysM domain"/>
    <property type="match status" value="1"/>
</dbReference>
<evidence type="ECO:0000256" key="1">
    <source>
        <dbReference type="SAM" id="Phobius"/>
    </source>
</evidence>
<dbReference type="KEGG" id="jde:Jden_1055"/>
<dbReference type="Pfam" id="PF01476">
    <property type="entry name" value="LysM"/>
    <property type="match status" value="1"/>
</dbReference>
<feature type="domain" description="LysM" evidence="2">
    <location>
        <begin position="92"/>
        <end position="141"/>
    </location>
</feature>
<accession>C7R3H5</accession>
<dbReference type="HOGENOM" id="CLU_136034_2_1_11"/>
<dbReference type="CDD" id="cd00118">
    <property type="entry name" value="LysM"/>
    <property type="match status" value="1"/>
</dbReference>
<keyword evidence="1" id="KW-0812">Transmembrane</keyword>
<keyword evidence="1" id="KW-0472">Membrane</keyword>
<dbReference type="SMART" id="SM00257">
    <property type="entry name" value="LysM"/>
    <property type="match status" value="1"/>
</dbReference>
<keyword evidence="4" id="KW-1185">Reference proteome</keyword>
<dbReference type="OrthoDB" id="5084290at2"/>
<organism evidence="3 4">
    <name type="scientific">Jonesia denitrificans (strain ATCC 14870 / DSM 20603 / BCRC 15368 / CIP 55.134 / JCM 11481 / NBRC 15587 / NCTC 10816 / Prevot 55134)</name>
    <name type="common">Listeria denitrificans</name>
    <dbReference type="NCBI Taxonomy" id="471856"/>
    <lineage>
        <taxon>Bacteria</taxon>
        <taxon>Bacillati</taxon>
        <taxon>Actinomycetota</taxon>
        <taxon>Actinomycetes</taxon>
        <taxon>Micrococcales</taxon>
        <taxon>Jonesiaceae</taxon>
        <taxon>Jonesia</taxon>
    </lineage>
</organism>
<reference evidence="3 4" key="1">
    <citation type="journal article" date="2009" name="Stand. Genomic Sci.">
        <title>Complete genome sequence of Jonesia denitrificans type strain (Prevot 55134).</title>
        <authorList>
            <person name="Pukall R."/>
            <person name="Gehrich-Schroter G."/>
            <person name="Lapidus A."/>
            <person name="Nolan M."/>
            <person name="Glavina Del Rio T."/>
            <person name="Lucas S."/>
            <person name="Chen F."/>
            <person name="Tice H."/>
            <person name="Pitluck S."/>
            <person name="Cheng J.F."/>
            <person name="Copeland A."/>
            <person name="Saunders E."/>
            <person name="Brettin T."/>
            <person name="Detter J.C."/>
            <person name="Bruce D."/>
            <person name="Goodwin L."/>
            <person name="Pati A."/>
            <person name="Ivanova N."/>
            <person name="Mavromatis K."/>
            <person name="Ovchinnikova G."/>
            <person name="Chen A."/>
            <person name="Palaniappan K."/>
            <person name="Land M."/>
            <person name="Hauser L."/>
            <person name="Chang Y.J."/>
            <person name="Jeffries C.D."/>
            <person name="Chain P."/>
            <person name="Goker M."/>
            <person name="Bristow J."/>
            <person name="Eisen J.A."/>
            <person name="Markowitz V."/>
            <person name="Hugenholtz P."/>
            <person name="Kyrpides N.C."/>
            <person name="Klenk H.P."/>
            <person name="Han C."/>
        </authorList>
    </citation>
    <scope>NUCLEOTIDE SEQUENCE [LARGE SCALE GENOMIC DNA]</scope>
    <source>
        <strain evidence="4">ATCC 14870 / DSM 20603 / BCRC 15368 / CIP 55.134 / JCM 11481 / NBRC 15587 / NCTC 10816 / Prevot 55134</strain>
    </source>
</reference>